<dbReference type="Proteomes" id="UP001323405">
    <property type="component" value="Unassembled WGS sequence"/>
</dbReference>
<dbReference type="GeneID" id="87902693"/>
<dbReference type="RefSeq" id="XP_062747241.1">
    <property type="nucleotide sequence ID" value="XM_062883152.1"/>
</dbReference>
<keyword evidence="2" id="KW-1185">Reference proteome</keyword>
<comment type="caution">
    <text evidence="1">The sequence shown here is derived from an EMBL/GenBank/DDBJ whole genome shotgun (WGS) entry which is preliminary data.</text>
</comment>
<sequence length="113" mass="11862">MPPTTLATPTTIYIDPYTTEVEVGQMQNGTFSAITTTLTVAVASIVTSVIPVANYNYTGEESEGAPLWIISNIDIPPAPVVLTKPDGAITFSGEKANSFTPVPSVHTVTFTSS</sequence>
<proteinExistence type="predicted"/>
<gene>
    <name evidence="1" type="ORF">QC762_0026220</name>
</gene>
<accession>A0ABR0GRS2</accession>
<dbReference type="EMBL" id="JAFFHA010000002">
    <property type="protein sequence ID" value="KAK4658269.1"/>
    <property type="molecule type" value="Genomic_DNA"/>
</dbReference>
<protein>
    <submittedName>
        <fullName evidence="1">Uncharacterized protein</fullName>
    </submittedName>
</protein>
<evidence type="ECO:0000313" key="2">
    <source>
        <dbReference type="Proteomes" id="UP001323405"/>
    </source>
</evidence>
<reference evidence="1 2" key="1">
    <citation type="journal article" date="2023" name="bioRxiv">
        <title>High-quality genome assemblies of four members of thePodospora anserinaspecies complex.</title>
        <authorList>
            <person name="Ament-Velasquez S.L."/>
            <person name="Vogan A.A."/>
            <person name="Wallerman O."/>
            <person name="Hartmann F."/>
            <person name="Gautier V."/>
            <person name="Silar P."/>
            <person name="Giraud T."/>
            <person name="Johannesson H."/>
        </authorList>
    </citation>
    <scope>NUCLEOTIDE SEQUENCE [LARGE SCALE GENOMIC DNA]</scope>
    <source>
        <strain evidence="1 2">CBS 415.72m</strain>
    </source>
</reference>
<name>A0ABR0GRS2_9PEZI</name>
<organism evidence="1 2">
    <name type="scientific">Podospora pseudocomata</name>
    <dbReference type="NCBI Taxonomy" id="2093779"/>
    <lineage>
        <taxon>Eukaryota</taxon>
        <taxon>Fungi</taxon>
        <taxon>Dikarya</taxon>
        <taxon>Ascomycota</taxon>
        <taxon>Pezizomycotina</taxon>
        <taxon>Sordariomycetes</taxon>
        <taxon>Sordariomycetidae</taxon>
        <taxon>Sordariales</taxon>
        <taxon>Podosporaceae</taxon>
        <taxon>Podospora</taxon>
    </lineage>
</organism>
<evidence type="ECO:0000313" key="1">
    <source>
        <dbReference type="EMBL" id="KAK4658269.1"/>
    </source>
</evidence>